<feature type="compositionally biased region" description="Pro residues" evidence="10">
    <location>
        <begin position="22"/>
        <end position="34"/>
    </location>
</feature>
<dbReference type="PANTHER" id="PTHR31269">
    <property type="entry name" value="S-TYPE ANION CHANNEL SLAH3"/>
    <property type="match status" value="1"/>
</dbReference>
<comment type="similarity">
    <text evidence="3">Belongs to the SLAC1 S-type anion channel family.</text>
</comment>
<feature type="region of interest" description="Disordered" evidence="10">
    <location>
        <begin position="1"/>
        <end position="60"/>
    </location>
</feature>
<feature type="compositionally biased region" description="Polar residues" evidence="10">
    <location>
        <begin position="594"/>
        <end position="612"/>
    </location>
</feature>
<keyword evidence="8" id="KW-0406">Ion transport</keyword>
<dbReference type="InterPro" id="IPR038665">
    <property type="entry name" value="Voltage-dep_anion_channel_sf"/>
</dbReference>
<dbReference type="EMBL" id="CM027688">
    <property type="protein sequence ID" value="KAG0519426.1"/>
    <property type="molecule type" value="Genomic_DNA"/>
</dbReference>
<dbReference type="GO" id="GO:0012505">
    <property type="term" value="C:endomembrane system"/>
    <property type="evidence" value="ECO:0007669"/>
    <property type="project" value="UniProtKB-SubCell"/>
</dbReference>
<sequence length="622" mass="68099">MSTSESVQMAGMADGASRARPLPEPLRLPLPLPPARATFVDGGRASGSPAAAARTAEATETPRYSVAFSVPASPSGLHLGACASVRSVAPPPQPVEHEHQHQNAEAAALPQLLTQARYHSQPALTIRTEEPPPPLQRVRTVSRSDSTRDRRFDQFKTFSGRLERQLSNLRGVAVEIEPAAADPNSNKMISEEELADTDDDGEVPTADRYFAALEGPELETLRPTEVSALPEDETWPFLLRFPINAFGMCLGVSSQAMLWKTLQSEPSTAFLHVSPAVNHALWWVSVALMFLVSVTYLLKVVFYFEAVRREFHHPIRVNFFFAPWIACLFLVKGLPQPVADVHHVVWYILMAPILFLDLKIYGQWMSGGDRRLSKVANPTNHLAVVGNFVGALLGAKMGLREVPIFFFAVGVVHYLVLFVTLYQRLPTNAQLPKELHPVFFLFIAAPSVASVGWARLCGDFNYAAKILYFTSLFLYMSLVVRINLFRGVRFSLAWWAYTFPMTSVAIATAVYASAVTNVLTRALAVGLSGVATVTVAGVLVTTVYRAFVRKDLFPNDVSIAVTQRPKAKFGKILAHIRASGDGVKDLVLAVSRHGSGSSGSDTNYSASESPTSMARGRRRAEP</sequence>
<dbReference type="GO" id="GO:0006873">
    <property type="term" value="P:intracellular monoatomic ion homeostasis"/>
    <property type="evidence" value="ECO:0007669"/>
    <property type="project" value="InterPro"/>
</dbReference>
<feature type="transmembrane region" description="Helical" evidence="11">
    <location>
        <begin position="435"/>
        <end position="456"/>
    </location>
</feature>
<dbReference type="AlphaFoldDB" id="A0A921QFC4"/>
<dbReference type="GO" id="GO:0005886">
    <property type="term" value="C:plasma membrane"/>
    <property type="evidence" value="ECO:0007669"/>
    <property type="project" value="UniProtKB-SubCell"/>
</dbReference>
<keyword evidence="7 11" id="KW-1133">Transmembrane helix</keyword>
<feature type="region of interest" description="Disordered" evidence="10">
    <location>
        <begin position="126"/>
        <end position="146"/>
    </location>
</feature>
<evidence type="ECO:0000313" key="13">
    <source>
        <dbReference type="Proteomes" id="UP000807115"/>
    </source>
</evidence>
<dbReference type="InterPro" id="IPR030183">
    <property type="entry name" value="SLAC/SLAH"/>
</dbReference>
<dbReference type="Pfam" id="PF03595">
    <property type="entry name" value="SLAC1"/>
    <property type="match status" value="1"/>
</dbReference>
<feature type="transmembrane region" description="Helical" evidence="11">
    <location>
        <begin position="315"/>
        <end position="332"/>
    </location>
</feature>
<evidence type="ECO:0000313" key="12">
    <source>
        <dbReference type="EMBL" id="KAG0519426.1"/>
    </source>
</evidence>
<feature type="compositionally biased region" description="Low complexity" evidence="10">
    <location>
        <begin position="42"/>
        <end position="60"/>
    </location>
</feature>
<dbReference type="GO" id="GO:0008308">
    <property type="term" value="F:voltage-gated monoatomic anion channel activity"/>
    <property type="evidence" value="ECO:0007669"/>
    <property type="project" value="InterPro"/>
</dbReference>
<feature type="transmembrane region" description="Helical" evidence="11">
    <location>
        <begin position="462"/>
        <end position="480"/>
    </location>
</feature>
<accession>A0A921QFC4</accession>
<evidence type="ECO:0000256" key="8">
    <source>
        <dbReference type="ARBA" id="ARBA00023065"/>
    </source>
</evidence>
<dbReference type="CDD" id="cd09323">
    <property type="entry name" value="TDT_SLAC1_like"/>
    <property type="match status" value="1"/>
</dbReference>
<reference evidence="12" key="2">
    <citation type="submission" date="2020-10" db="EMBL/GenBank/DDBJ databases">
        <authorList>
            <person name="Cooper E.A."/>
            <person name="Brenton Z.W."/>
            <person name="Flinn B.S."/>
            <person name="Jenkins J."/>
            <person name="Shu S."/>
            <person name="Flowers D."/>
            <person name="Luo F."/>
            <person name="Wang Y."/>
            <person name="Xia P."/>
            <person name="Barry K."/>
            <person name="Daum C."/>
            <person name="Lipzen A."/>
            <person name="Yoshinaga Y."/>
            <person name="Schmutz J."/>
            <person name="Saski C."/>
            <person name="Vermerris W."/>
            <person name="Kresovich S."/>
        </authorList>
    </citation>
    <scope>NUCLEOTIDE SEQUENCE</scope>
</reference>
<gene>
    <name evidence="12" type="ORF">BDA96_09G263300</name>
</gene>
<feature type="transmembrane region" description="Helical" evidence="11">
    <location>
        <begin position="280"/>
        <end position="303"/>
    </location>
</feature>
<name>A0A921QFC4_SORBI</name>
<dbReference type="Gene3D" id="1.50.10.150">
    <property type="entry name" value="Voltage-dependent anion channel"/>
    <property type="match status" value="1"/>
</dbReference>
<dbReference type="Proteomes" id="UP000807115">
    <property type="component" value="Chromosome 9"/>
</dbReference>
<keyword evidence="4" id="KW-0813">Transport</keyword>
<feature type="transmembrane region" description="Helical" evidence="11">
    <location>
        <begin position="518"/>
        <end position="544"/>
    </location>
</feature>
<evidence type="ECO:0000256" key="11">
    <source>
        <dbReference type="SAM" id="Phobius"/>
    </source>
</evidence>
<evidence type="ECO:0000256" key="9">
    <source>
        <dbReference type="ARBA" id="ARBA00023136"/>
    </source>
</evidence>
<comment type="subcellular location">
    <subcellularLocation>
        <location evidence="2">Cell membrane</location>
    </subcellularLocation>
    <subcellularLocation>
        <location evidence="1">Endomembrane system</location>
        <topology evidence="1">Multi-pass membrane protein</topology>
    </subcellularLocation>
</comment>
<evidence type="ECO:0008006" key="14">
    <source>
        <dbReference type="Google" id="ProtNLM"/>
    </source>
</evidence>
<evidence type="ECO:0000256" key="2">
    <source>
        <dbReference type="ARBA" id="ARBA00004236"/>
    </source>
</evidence>
<dbReference type="InterPro" id="IPR004695">
    <property type="entry name" value="SLAC1/Mae1/Ssu1/TehA"/>
</dbReference>
<comment type="caution">
    <text evidence="12">The sequence shown here is derived from an EMBL/GenBank/DDBJ whole genome shotgun (WGS) entry which is preliminary data.</text>
</comment>
<evidence type="ECO:0000256" key="10">
    <source>
        <dbReference type="SAM" id="MobiDB-lite"/>
    </source>
</evidence>
<evidence type="ECO:0000256" key="7">
    <source>
        <dbReference type="ARBA" id="ARBA00022989"/>
    </source>
</evidence>
<protein>
    <recommendedName>
        <fullName evidence="14">S-type anion channel SLAH2</fullName>
    </recommendedName>
</protein>
<feature type="transmembrane region" description="Helical" evidence="11">
    <location>
        <begin position="405"/>
        <end position="423"/>
    </location>
</feature>
<dbReference type="PANTHER" id="PTHR31269:SF6">
    <property type="entry name" value="S-TYPE ANION CHANNEL SLAH3"/>
    <property type="match status" value="1"/>
</dbReference>
<keyword evidence="9 11" id="KW-0472">Membrane</keyword>
<evidence type="ECO:0000256" key="6">
    <source>
        <dbReference type="ARBA" id="ARBA00022692"/>
    </source>
</evidence>
<evidence type="ECO:0000256" key="3">
    <source>
        <dbReference type="ARBA" id="ARBA00007808"/>
    </source>
</evidence>
<evidence type="ECO:0000256" key="1">
    <source>
        <dbReference type="ARBA" id="ARBA00004127"/>
    </source>
</evidence>
<keyword evidence="6 11" id="KW-0812">Transmembrane</keyword>
<feature type="transmembrane region" description="Helical" evidence="11">
    <location>
        <begin position="344"/>
        <end position="361"/>
    </location>
</feature>
<feature type="region of interest" description="Disordered" evidence="10">
    <location>
        <begin position="593"/>
        <end position="622"/>
    </location>
</feature>
<evidence type="ECO:0000256" key="4">
    <source>
        <dbReference type="ARBA" id="ARBA00022448"/>
    </source>
</evidence>
<evidence type="ECO:0000256" key="5">
    <source>
        <dbReference type="ARBA" id="ARBA00022475"/>
    </source>
</evidence>
<keyword evidence="5" id="KW-1003">Cell membrane</keyword>
<feature type="transmembrane region" description="Helical" evidence="11">
    <location>
        <begin position="492"/>
        <end position="512"/>
    </location>
</feature>
<organism evidence="12 13">
    <name type="scientific">Sorghum bicolor</name>
    <name type="common">Sorghum</name>
    <name type="synonym">Sorghum vulgare</name>
    <dbReference type="NCBI Taxonomy" id="4558"/>
    <lineage>
        <taxon>Eukaryota</taxon>
        <taxon>Viridiplantae</taxon>
        <taxon>Streptophyta</taxon>
        <taxon>Embryophyta</taxon>
        <taxon>Tracheophyta</taxon>
        <taxon>Spermatophyta</taxon>
        <taxon>Magnoliopsida</taxon>
        <taxon>Liliopsida</taxon>
        <taxon>Poales</taxon>
        <taxon>Poaceae</taxon>
        <taxon>PACMAD clade</taxon>
        <taxon>Panicoideae</taxon>
        <taxon>Andropogonodae</taxon>
        <taxon>Andropogoneae</taxon>
        <taxon>Sorghinae</taxon>
        <taxon>Sorghum</taxon>
    </lineage>
</organism>
<reference evidence="12" key="1">
    <citation type="journal article" date="2019" name="BMC Genomics">
        <title>A new reference genome for Sorghum bicolor reveals high levels of sequence similarity between sweet and grain genotypes: implications for the genetics of sugar metabolism.</title>
        <authorList>
            <person name="Cooper E.A."/>
            <person name="Brenton Z.W."/>
            <person name="Flinn B.S."/>
            <person name="Jenkins J."/>
            <person name="Shu S."/>
            <person name="Flowers D."/>
            <person name="Luo F."/>
            <person name="Wang Y."/>
            <person name="Xia P."/>
            <person name="Barry K."/>
            <person name="Daum C."/>
            <person name="Lipzen A."/>
            <person name="Yoshinaga Y."/>
            <person name="Schmutz J."/>
            <person name="Saski C."/>
            <person name="Vermerris W."/>
            <person name="Kresovich S."/>
        </authorList>
    </citation>
    <scope>NUCLEOTIDE SEQUENCE</scope>
</reference>
<proteinExistence type="inferred from homology"/>